<gene>
    <name evidence="2" type="ORF">COU11_04635</name>
</gene>
<dbReference type="PANTHER" id="PTHR34293">
    <property type="entry name" value="HTH-TYPE TRANSCRIPTIONAL REGULATOR TRMBL2"/>
    <property type="match status" value="1"/>
</dbReference>
<organism evidence="2 3">
    <name type="scientific">Candidatus Harrisonbacteria bacterium CG10_big_fil_rev_8_21_14_0_10_49_15</name>
    <dbReference type="NCBI Taxonomy" id="1974587"/>
    <lineage>
        <taxon>Bacteria</taxon>
        <taxon>Candidatus Harrisoniibacteriota</taxon>
    </lineage>
</organism>
<evidence type="ECO:0000313" key="2">
    <source>
        <dbReference type="EMBL" id="PIR86762.1"/>
    </source>
</evidence>
<comment type="caution">
    <text evidence="2">The sequence shown here is derived from an EMBL/GenBank/DDBJ whole genome shotgun (WGS) entry which is preliminary data.</text>
</comment>
<dbReference type="InterPro" id="IPR036388">
    <property type="entry name" value="WH-like_DNA-bd_sf"/>
</dbReference>
<feature type="domain" description="Transcription regulator TrmB N-terminal" evidence="1">
    <location>
        <begin position="6"/>
        <end position="73"/>
    </location>
</feature>
<protein>
    <recommendedName>
        <fullName evidence="1">Transcription regulator TrmB N-terminal domain-containing protein</fullName>
    </recommendedName>
</protein>
<dbReference type="PANTHER" id="PTHR34293:SF1">
    <property type="entry name" value="HTH-TYPE TRANSCRIPTIONAL REGULATOR TRMBL2"/>
    <property type="match status" value="1"/>
</dbReference>
<dbReference type="SUPFAM" id="SSF46785">
    <property type="entry name" value="Winged helix' DNA-binding domain"/>
    <property type="match status" value="1"/>
</dbReference>
<dbReference type="Pfam" id="PF01978">
    <property type="entry name" value="TrmB"/>
    <property type="match status" value="1"/>
</dbReference>
<reference evidence="3" key="1">
    <citation type="submission" date="2017-09" db="EMBL/GenBank/DDBJ databases">
        <title>Depth-based differentiation of microbial function through sediment-hosted aquifers and enrichment of novel symbionts in the deep terrestrial subsurface.</title>
        <authorList>
            <person name="Probst A.J."/>
            <person name="Ladd B."/>
            <person name="Jarett J.K."/>
            <person name="Geller-Mcgrath D.E."/>
            <person name="Sieber C.M.K."/>
            <person name="Emerson J.B."/>
            <person name="Anantharaman K."/>
            <person name="Thomas B.C."/>
            <person name="Malmstrom R."/>
            <person name="Stieglmeier M."/>
            <person name="Klingl A."/>
            <person name="Woyke T."/>
            <person name="Ryan C.M."/>
            <person name="Banfield J.F."/>
        </authorList>
    </citation>
    <scope>NUCLEOTIDE SEQUENCE [LARGE SCALE GENOMIC DNA]</scope>
</reference>
<dbReference type="InterPro" id="IPR002831">
    <property type="entry name" value="Tscrpt_reg_TrmB_N"/>
</dbReference>
<dbReference type="Proteomes" id="UP000229526">
    <property type="component" value="Unassembled WGS sequence"/>
</dbReference>
<dbReference type="InterPro" id="IPR051797">
    <property type="entry name" value="TrmB-like"/>
</dbReference>
<dbReference type="AlphaFoldDB" id="A0A2H0UK28"/>
<evidence type="ECO:0000313" key="3">
    <source>
        <dbReference type="Proteomes" id="UP000229526"/>
    </source>
</evidence>
<accession>A0A2H0UK28</accession>
<dbReference type="Gene3D" id="1.10.10.10">
    <property type="entry name" value="Winged helix-like DNA-binding domain superfamily/Winged helix DNA-binding domain"/>
    <property type="match status" value="1"/>
</dbReference>
<proteinExistence type="predicted"/>
<dbReference type="InterPro" id="IPR036390">
    <property type="entry name" value="WH_DNA-bd_sf"/>
</dbReference>
<dbReference type="EMBL" id="PFBD01000028">
    <property type="protein sequence ID" value="PIR86762.1"/>
    <property type="molecule type" value="Genomic_DNA"/>
</dbReference>
<name>A0A2H0UK28_9BACT</name>
<sequence length="262" mass="29483">MYENTLTKAGLAPDQARVYEILLKNGALSASDISKKSGLKRGLTYKVLDELVAIGLVKKSSKQKVLLFEPAHPLRLKELAEQKEQSAKVAQEALGGIINNLTSDFNLISGKPGVQYFEGAKAVRILADDTLKSGDEVLTYLDHEVMDKYLPAENARYINERVRRGIHKRILGPDTNYVRCLEDKLKNQLVTIRLIPLTQKRFSSIVQIYNQKVSFLSYNEKARIGVIVDDPFISQMHRTLFESLWETATPFVQADFSKQPGS</sequence>
<evidence type="ECO:0000259" key="1">
    <source>
        <dbReference type="Pfam" id="PF01978"/>
    </source>
</evidence>